<comment type="caution">
    <text evidence="2">The sequence shown here is derived from an EMBL/GenBank/DDBJ whole genome shotgun (WGS) entry which is preliminary data.</text>
</comment>
<keyword evidence="1" id="KW-1133">Transmembrane helix</keyword>
<protein>
    <submittedName>
        <fullName evidence="2">Uncharacterized protein</fullName>
    </submittedName>
</protein>
<gene>
    <name evidence="2" type="ORF">CEP50_12785</name>
</gene>
<organism evidence="2 3">
    <name type="scientific">Actinopolyspora mortivallis</name>
    <dbReference type="NCBI Taxonomy" id="33906"/>
    <lineage>
        <taxon>Bacteria</taxon>
        <taxon>Bacillati</taxon>
        <taxon>Actinomycetota</taxon>
        <taxon>Actinomycetes</taxon>
        <taxon>Actinopolysporales</taxon>
        <taxon>Actinopolysporaceae</taxon>
        <taxon>Actinopolyspora</taxon>
    </lineage>
</organism>
<accession>A0A2T0GV98</accession>
<reference evidence="2 3" key="1">
    <citation type="submission" date="2018-03" db="EMBL/GenBank/DDBJ databases">
        <title>Actinopolyspora mortivallis from Sahara, screening for active biomolecules.</title>
        <authorList>
            <person name="Selama O."/>
            <person name="Wellington E.M.H."/>
            <person name="Hacene H."/>
        </authorList>
    </citation>
    <scope>NUCLEOTIDE SEQUENCE [LARGE SCALE GENOMIC DNA]</scope>
    <source>
        <strain evidence="2 3">M5A</strain>
    </source>
</reference>
<dbReference type="RefSeq" id="WP_106114173.1">
    <property type="nucleotide sequence ID" value="NZ_PVSR01000022.1"/>
</dbReference>
<feature type="transmembrane region" description="Helical" evidence="1">
    <location>
        <begin position="27"/>
        <end position="45"/>
    </location>
</feature>
<evidence type="ECO:0000313" key="2">
    <source>
        <dbReference type="EMBL" id="PRW62943.1"/>
    </source>
</evidence>
<sequence length="135" mass="14565">MTEEARQALEEVRRAPSLYRPPHPTEIVLAVASVGVLLVGGSWVIQLDPPLVWSLVASLGILAVPFAWHWAALRTPGRAPWRRIDTVLAGAALLAGTFPVHTLLWSTDSSATSAWVAATIAAVALAVFIGVRWRR</sequence>
<dbReference type="EMBL" id="PVSR01000022">
    <property type="protein sequence ID" value="PRW62943.1"/>
    <property type="molecule type" value="Genomic_DNA"/>
</dbReference>
<feature type="transmembrane region" description="Helical" evidence="1">
    <location>
        <begin position="84"/>
        <end position="106"/>
    </location>
</feature>
<feature type="transmembrane region" description="Helical" evidence="1">
    <location>
        <begin position="112"/>
        <end position="131"/>
    </location>
</feature>
<dbReference type="InParanoid" id="A0A2T0GV98"/>
<dbReference type="Proteomes" id="UP000239352">
    <property type="component" value="Unassembled WGS sequence"/>
</dbReference>
<proteinExistence type="predicted"/>
<keyword evidence="3" id="KW-1185">Reference proteome</keyword>
<dbReference type="AlphaFoldDB" id="A0A2T0GV98"/>
<evidence type="ECO:0000256" key="1">
    <source>
        <dbReference type="SAM" id="Phobius"/>
    </source>
</evidence>
<keyword evidence="1" id="KW-0812">Transmembrane</keyword>
<evidence type="ECO:0000313" key="3">
    <source>
        <dbReference type="Proteomes" id="UP000239352"/>
    </source>
</evidence>
<keyword evidence="1" id="KW-0472">Membrane</keyword>
<name>A0A2T0GV98_ACTMO</name>
<feature type="transmembrane region" description="Helical" evidence="1">
    <location>
        <begin position="51"/>
        <end position="72"/>
    </location>
</feature>